<keyword evidence="3" id="KW-0997">Cell inner membrane</keyword>
<feature type="domain" description="TRAP C4-dicarboxylate transport system permease DctM subunit" evidence="8">
    <location>
        <begin position="7"/>
        <end position="415"/>
    </location>
</feature>
<dbReference type="EMBL" id="ATBP01000678">
    <property type="protein sequence ID" value="ETR69310.1"/>
    <property type="molecule type" value="Genomic_DNA"/>
</dbReference>
<evidence type="ECO:0000256" key="7">
    <source>
        <dbReference type="SAM" id="Phobius"/>
    </source>
</evidence>
<feature type="transmembrane region" description="Helical" evidence="7">
    <location>
        <begin position="314"/>
        <end position="344"/>
    </location>
</feature>
<comment type="subcellular location">
    <subcellularLocation>
        <location evidence="1">Cell inner membrane</location>
        <topology evidence="1">Multi-pass membrane protein</topology>
    </subcellularLocation>
</comment>
<feature type="transmembrane region" description="Helical" evidence="7">
    <location>
        <begin position="7"/>
        <end position="33"/>
    </location>
</feature>
<feature type="transmembrane region" description="Helical" evidence="7">
    <location>
        <begin position="136"/>
        <end position="159"/>
    </location>
</feature>
<evidence type="ECO:0000259" key="8">
    <source>
        <dbReference type="Pfam" id="PF06808"/>
    </source>
</evidence>
<gene>
    <name evidence="9" type="ORF">OMM_04012</name>
</gene>
<keyword evidence="2" id="KW-1003">Cell membrane</keyword>
<comment type="caution">
    <text evidence="9">The sequence shown here is derived from an EMBL/GenBank/DDBJ whole genome shotgun (WGS) entry which is preliminary data.</text>
</comment>
<organism evidence="9 10">
    <name type="scientific">Candidatus Magnetoglobus multicellularis str. Araruama</name>
    <dbReference type="NCBI Taxonomy" id="890399"/>
    <lineage>
        <taxon>Bacteria</taxon>
        <taxon>Pseudomonadati</taxon>
        <taxon>Thermodesulfobacteriota</taxon>
        <taxon>Desulfobacteria</taxon>
        <taxon>Desulfobacterales</taxon>
        <taxon>Desulfobacteraceae</taxon>
        <taxon>Candidatus Magnetoglobus</taxon>
    </lineage>
</organism>
<feature type="transmembrane region" description="Helical" evidence="7">
    <location>
        <begin position="224"/>
        <end position="251"/>
    </location>
</feature>
<keyword evidence="4 7" id="KW-0812">Transmembrane</keyword>
<keyword evidence="6 7" id="KW-0472">Membrane</keyword>
<feature type="transmembrane region" description="Helical" evidence="7">
    <location>
        <begin position="91"/>
        <end position="124"/>
    </location>
</feature>
<accession>A0A1V1P3B4</accession>
<dbReference type="GO" id="GO:0022857">
    <property type="term" value="F:transmembrane transporter activity"/>
    <property type="evidence" value="ECO:0007669"/>
    <property type="project" value="TreeGrafter"/>
</dbReference>
<evidence type="ECO:0000313" key="9">
    <source>
        <dbReference type="EMBL" id="ETR69310.1"/>
    </source>
</evidence>
<evidence type="ECO:0000256" key="2">
    <source>
        <dbReference type="ARBA" id="ARBA00022475"/>
    </source>
</evidence>
<evidence type="ECO:0000256" key="6">
    <source>
        <dbReference type="ARBA" id="ARBA00023136"/>
    </source>
</evidence>
<feature type="transmembrane region" description="Helical" evidence="7">
    <location>
        <begin position="356"/>
        <end position="377"/>
    </location>
</feature>
<dbReference type="GO" id="GO:0005886">
    <property type="term" value="C:plasma membrane"/>
    <property type="evidence" value="ECO:0007669"/>
    <property type="project" value="UniProtKB-SubCell"/>
</dbReference>
<dbReference type="Proteomes" id="UP000189670">
    <property type="component" value="Unassembled WGS sequence"/>
</dbReference>
<feature type="transmembrane region" description="Helical" evidence="7">
    <location>
        <begin position="272"/>
        <end position="294"/>
    </location>
</feature>
<dbReference type="NCBIfam" id="TIGR00786">
    <property type="entry name" value="dctM"/>
    <property type="match status" value="1"/>
</dbReference>
<evidence type="ECO:0000256" key="1">
    <source>
        <dbReference type="ARBA" id="ARBA00004429"/>
    </source>
</evidence>
<evidence type="ECO:0000256" key="3">
    <source>
        <dbReference type="ARBA" id="ARBA00022519"/>
    </source>
</evidence>
<evidence type="ECO:0000313" key="10">
    <source>
        <dbReference type="Proteomes" id="UP000189670"/>
    </source>
</evidence>
<sequence length="424" mass="46761">MSIIFCILFIVFAVFGEPLFIIMGGLGLLLWYLTTPIDGSMLSMILDMKRLTSQDIFIAIPLFTFCGYILSESNTPARMTNLVRALLGWAYGGLAIVTLITCAFFSAFTGASGVTIIALGGFLYPILINENYPEHFSLGLVTCTGGLGLLFPPSLPIILYGIVSSTSIDQLFVAALIPGAFMIMMLSLYAIVRGKISKVPTKKFSFKEAASALWEVRWELPFPFIIIIGIYGGLVTASQASALVAFYAIMIECFIYKDISFTKDLPLIMKESMVMVGGILIILASAMGLTAFLIDMNIPDIILGSMKQFITNKYWFLFVLNLFLLLVGCMMDIFSAIIVVVPLIIPIATAFDVHPIHLGIIFLMNLEIGYMTPPVGINLFISSFRFNKPVVKLYRAVLPFLLILFVCLLIITYCPFLSLCLIDN</sequence>
<evidence type="ECO:0000256" key="5">
    <source>
        <dbReference type="ARBA" id="ARBA00022989"/>
    </source>
</evidence>
<dbReference type="AlphaFoldDB" id="A0A1V1P3B4"/>
<reference evidence="10" key="1">
    <citation type="submission" date="2012-11" db="EMBL/GenBank/DDBJ databases">
        <authorList>
            <person name="Lucero-Rivera Y.E."/>
            <person name="Tovar-Ramirez D."/>
        </authorList>
    </citation>
    <scope>NUCLEOTIDE SEQUENCE [LARGE SCALE GENOMIC DNA]</scope>
    <source>
        <strain evidence="10">Araruama</strain>
    </source>
</reference>
<feature type="transmembrane region" description="Helical" evidence="7">
    <location>
        <begin position="171"/>
        <end position="192"/>
    </location>
</feature>
<feature type="transmembrane region" description="Helical" evidence="7">
    <location>
        <begin position="397"/>
        <end position="422"/>
    </location>
</feature>
<dbReference type="PIRSF" id="PIRSF006066">
    <property type="entry name" value="HI0050"/>
    <property type="match status" value="1"/>
</dbReference>
<dbReference type="InterPro" id="IPR004681">
    <property type="entry name" value="TRAP_DctM"/>
</dbReference>
<feature type="transmembrane region" description="Helical" evidence="7">
    <location>
        <begin position="53"/>
        <end position="70"/>
    </location>
</feature>
<name>A0A1V1P3B4_9BACT</name>
<keyword evidence="5 7" id="KW-1133">Transmembrane helix</keyword>
<dbReference type="InterPro" id="IPR010656">
    <property type="entry name" value="DctM"/>
</dbReference>
<dbReference type="PANTHER" id="PTHR33362">
    <property type="entry name" value="SIALIC ACID TRAP TRANSPORTER PERMEASE PROTEIN SIAT-RELATED"/>
    <property type="match status" value="1"/>
</dbReference>
<proteinExistence type="predicted"/>
<dbReference type="Pfam" id="PF06808">
    <property type="entry name" value="DctM"/>
    <property type="match status" value="1"/>
</dbReference>
<protein>
    <submittedName>
        <fullName evidence="9">C4-dicarboxylate permease large subunit</fullName>
    </submittedName>
</protein>
<dbReference type="PANTHER" id="PTHR33362:SF5">
    <property type="entry name" value="C4-DICARBOXYLATE TRAP TRANSPORTER LARGE PERMEASE PROTEIN DCTM"/>
    <property type="match status" value="1"/>
</dbReference>
<evidence type="ECO:0000256" key="4">
    <source>
        <dbReference type="ARBA" id="ARBA00022692"/>
    </source>
</evidence>